<dbReference type="RefSeq" id="WP_072560475.1">
    <property type="nucleotide sequence ID" value="NZ_CP017921.1"/>
</dbReference>
<dbReference type="GO" id="GO:0005524">
    <property type="term" value="F:ATP binding"/>
    <property type="evidence" value="ECO:0007669"/>
    <property type="project" value="InterPro"/>
</dbReference>
<reference evidence="2 6" key="3">
    <citation type="submission" date="2018-10" db="EMBL/GenBank/DDBJ databases">
        <title>Cultivation of a novel Methanohalophilus strain from Kebrit Deep of the Red Sea and a genomic comparison of members of the genus Methanohalophilus.</title>
        <authorList>
            <person name="Guan Y."/>
            <person name="Ngugi D.K."/>
            <person name="Stingl U."/>
        </authorList>
    </citation>
    <scope>NUCLEOTIDE SEQUENCE [LARGE SCALE GENOMIC DNA]</scope>
    <source>
        <strain evidence="2 6">DSM 3094</strain>
    </source>
</reference>
<evidence type="ECO:0000313" key="2">
    <source>
        <dbReference type="EMBL" id="RNI10888.1"/>
    </source>
</evidence>
<dbReference type="AlphaFoldDB" id="A0A1L3Q072"/>
<protein>
    <recommendedName>
        <fullName evidence="7">Mur ligase middle domain-containing protein</fullName>
    </recommendedName>
</protein>
<accession>A0A1L3Q072</accession>
<reference evidence="1 4" key="1">
    <citation type="submission" date="2016-10" db="EMBL/GenBank/DDBJ databases">
        <title>Methanohalophilus halophilus.</title>
        <authorList>
            <person name="L'haridon S."/>
        </authorList>
    </citation>
    <scope>NUCLEOTIDE SEQUENCE [LARGE SCALE GENOMIC DNA]</scope>
    <source>
        <strain evidence="1 4">Z-7982</strain>
    </source>
</reference>
<dbReference type="EMBL" id="CP017921">
    <property type="protein sequence ID" value="APH38245.1"/>
    <property type="molecule type" value="Genomic_DNA"/>
</dbReference>
<dbReference type="STRING" id="2177.BHR79_01265"/>
<dbReference type="EMBL" id="RJJG01000001">
    <property type="protein sequence ID" value="RNI10888.1"/>
    <property type="molecule type" value="Genomic_DNA"/>
</dbReference>
<evidence type="ECO:0000313" key="5">
    <source>
        <dbReference type="Proteomes" id="UP000198669"/>
    </source>
</evidence>
<dbReference type="PANTHER" id="PTHR43445:SF1">
    <property type="entry name" value="PGA SYNTHASE CAPB"/>
    <property type="match status" value="1"/>
</dbReference>
<evidence type="ECO:0000313" key="1">
    <source>
        <dbReference type="EMBL" id="APH38245.1"/>
    </source>
</evidence>
<evidence type="ECO:0000313" key="4">
    <source>
        <dbReference type="Proteomes" id="UP000186879"/>
    </source>
</evidence>
<dbReference type="PANTHER" id="PTHR43445">
    <property type="entry name" value="UDP-N-ACETYLMURAMATE--L-ALANINE LIGASE-RELATED"/>
    <property type="match status" value="1"/>
</dbReference>
<dbReference type="Proteomes" id="UP000267921">
    <property type="component" value="Unassembled WGS sequence"/>
</dbReference>
<dbReference type="Proteomes" id="UP000198669">
    <property type="component" value="Unassembled WGS sequence"/>
</dbReference>
<dbReference type="Gene3D" id="2.30.29.80">
    <property type="match status" value="1"/>
</dbReference>
<gene>
    <name evidence="1" type="ORF">BHR79_01265</name>
    <name evidence="2" type="ORF">EFE40_01525</name>
    <name evidence="3" type="ORF">SAMN04515625_0075</name>
</gene>
<dbReference type="SUPFAM" id="SSF53623">
    <property type="entry name" value="MurD-like peptide ligases, catalytic domain"/>
    <property type="match status" value="1"/>
</dbReference>
<name>A0A1L3Q072_9EURY</name>
<dbReference type="EMBL" id="FNMU01000001">
    <property type="protein sequence ID" value="SDW00104.1"/>
    <property type="molecule type" value="Genomic_DNA"/>
</dbReference>
<sequence>MRRAIYEIYNKNGKWTWRLRSDEDILAYSGKMFSLSSEAWGEVDRVRAMASKLAGVDAYREVPLNEVPSMEVAHADAEDWQLSFCSGNTLACSAKHFELSEEAEKMRQSLLMDMMGAEKSFVMDESDDLLTIKVGERSPLKCFKCFLKRGIKHRDLLEMTDIRIDVVGIRGKSSTVSRLSEILIRRGYNTLAKVTGNRPHLIINGYAIPIERLGPNVMLYENIHGYKEFVPVIESYTPDERQDVVIIENQAITEYTTRMVNEIFVKPRIIVITNVRQDHLSTLGRDKREIARSFARSVPRNTVVINCEQNPVLQDYIKKEIEKRGATAINVEIPETHRGLLGAETVYGLNYVLAEIGSDPIPDEELDSYLQSMQPRWLELESGVLFNAAEVNDVESTEMIRQQLAGKEKILPFVYLRDERRGRSYSFVKYLNHLFEKDYIDEVFMGGRTTKAFARNIRAPTRQFSAEADPAEVLDEMVGIGLPVILMGNTVDEFMRQMEIEISKRVVTGDNVHYSPEVDTLEKVGSINFNY</sequence>
<dbReference type="GeneID" id="30582343"/>
<reference evidence="3 5" key="2">
    <citation type="submission" date="2016-10" db="EMBL/GenBank/DDBJ databases">
        <authorList>
            <person name="de Groot N.N."/>
        </authorList>
    </citation>
    <scope>NUCLEOTIDE SEQUENCE [LARGE SCALE GENOMIC DNA]</scope>
    <source>
        <strain evidence="3 5">Z-7982</strain>
    </source>
</reference>
<organism evidence="1 4">
    <name type="scientific">Methanohalophilus halophilus</name>
    <dbReference type="NCBI Taxonomy" id="2177"/>
    <lineage>
        <taxon>Archaea</taxon>
        <taxon>Methanobacteriati</taxon>
        <taxon>Methanobacteriota</taxon>
        <taxon>Stenosarchaea group</taxon>
        <taxon>Methanomicrobia</taxon>
        <taxon>Methanosarcinales</taxon>
        <taxon>Methanosarcinaceae</taxon>
        <taxon>Methanohalophilus</taxon>
    </lineage>
</organism>
<keyword evidence="4" id="KW-1185">Reference proteome</keyword>
<dbReference type="Gene3D" id="3.40.1190.10">
    <property type="entry name" value="Mur-like, catalytic domain"/>
    <property type="match status" value="1"/>
</dbReference>
<dbReference type="InterPro" id="IPR036565">
    <property type="entry name" value="Mur-like_cat_sf"/>
</dbReference>
<dbReference type="InterPro" id="IPR050061">
    <property type="entry name" value="MurCDEF_pg_biosynth"/>
</dbReference>
<dbReference type="OrthoDB" id="192097at2157"/>
<evidence type="ECO:0000313" key="6">
    <source>
        <dbReference type="Proteomes" id="UP000267921"/>
    </source>
</evidence>
<dbReference type="KEGG" id="mhaz:BHR79_01265"/>
<evidence type="ECO:0000313" key="3">
    <source>
        <dbReference type="EMBL" id="SDW00104.1"/>
    </source>
</evidence>
<dbReference type="Proteomes" id="UP000186879">
    <property type="component" value="Chromosome"/>
</dbReference>
<evidence type="ECO:0008006" key="7">
    <source>
        <dbReference type="Google" id="ProtNLM"/>
    </source>
</evidence>
<proteinExistence type="predicted"/>